<dbReference type="STRING" id="158898.SAMN04488548_11311"/>
<sequence>MKARQANTQERVVQAEAVAFAAEVKRRKADGTFDGSRTPASTPKLSNPTELFTLHPFGCGDSPMPTGGNYG</sequence>
<proteinExistence type="predicted"/>
<dbReference type="AlphaFoldDB" id="A0A1H2DQ72"/>
<gene>
    <name evidence="2" type="ORF">SAMN04488548_11311</name>
</gene>
<protein>
    <submittedName>
        <fullName evidence="2">Uncharacterized protein</fullName>
    </submittedName>
</protein>
<evidence type="ECO:0000256" key="1">
    <source>
        <dbReference type="SAM" id="MobiDB-lite"/>
    </source>
</evidence>
<name>A0A1H2DQ72_9ACTN</name>
<feature type="compositionally biased region" description="Polar residues" evidence="1">
    <location>
        <begin position="38"/>
        <end position="49"/>
    </location>
</feature>
<feature type="region of interest" description="Disordered" evidence="1">
    <location>
        <begin position="30"/>
        <end position="49"/>
    </location>
</feature>
<dbReference type="EMBL" id="FNLM01000013">
    <property type="protein sequence ID" value="SDT84934.1"/>
    <property type="molecule type" value="Genomic_DNA"/>
</dbReference>
<organism evidence="2 3">
    <name type="scientific">Gordonia westfalica</name>
    <dbReference type="NCBI Taxonomy" id="158898"/>
    <lineage>
        <taxon>Bacteria</taxon>
        <taxon>Bacillati</taxon>
        <taxon>Actinomycetota</taxon>
        <taxon>Actinomycetes</taxon>
        <taxon>Mycobacteriales</taxon>
        <taxon>Gordoniaceae</taxon>
        <taxon>Gordonia</taxon>
    </lineage>
</organism>
<evidence type="ECO:0000313" key="2">
    <source>
        <dbReference type="EMBL" id="SDT84934.1"/>
    </source>
</evidence>
<evidence type="ECO:0000313" key="3">
    <source>
        <dbReference type="Proteomes" id="UP000183180"/>
    </source>
</evidence>
<dbReference type="Proteomes" id="UP000183180">
    <property type="component" value="Unassembled WGS sequence"/>
</dbReference>
<dbReference type="RefSeq" id="WP_139179944.1">
    <property type="nucleotide sequence ID" value="NZ_FNLM01000013.1"/>
</dbReference>
<accession>A0A1H2DQ72</accession>
<reference evidence="2 3" key="1">
    <citation type="submission" date="2016-10" db="EMBL/GenBank/DDBJ databases">
        <authorList>
            <person name="de Groot N.N."/>
        </authorList>
    </citation>
    <scope>NUCLEOTIDE SEQUENCE [LARGE SCALE GENOMIC DNA]</scope>
    <source>
        <strain evidence="2 3">DSM 44215</strain>
    </source>
</reference>